<dbReference type="AlphaFoldDB" id="A0A1I7UVV5"/>
<dbReference type="PROSITE" id="PS51703">
    <property type="entry name" value="DZF"/>
    <property type="match status" value="1"/>
</dbReference>
<evidence type="ECO:0000313" key="9">
    <source>
        <dbReference type="WBParaSite" id="Csp11.Scaffold630.g19866.t1"/>
    </source>
</evidence>
<dbReference type="PANTHER" id="PTHR46447:SF1">
    <property type="entry name" value="INTERLEUKIN ENHANCER-BINDING FACTOR 2"/>
    <property type="match status" value="1"/>
</dbReference>
<name>A0A1I7UVV5_9PELO</name>
<evidence type="ECO:0000313" key="8">
    <source>
        <dbReference type="Proteomes" id="UP000095282"/>
    </source>
</evidence>
<evidence type="ECO:0000256" key="1">
    <source>
        <dbReference type="ARBA" id="ARBA00004123"/>
    </source>
</evidence>
<dbReference type="PANTHER" id="PTHR46447">
    <property type="entry name" value="INTERLEUKIN ENHANCER-BINDING FACTOR"/>
    <property type="match status" value="1"/>
</dbReference>
<keyword evidence="6" id="KW-0539">Nucleus</keyword>
<dbReference type="InterPro" id="IPR049401">
    <property type="entry name" value="DZF_dom_N"/>
</dbReference>
<dbReference type="InterPro" id="IPR049402">
    <property type="entry name" value="DZF_dom_C"/>
</dbReference>
<dbReference type="GO" id="GO:0003725">
    <property type="term" value="F:double-stranded RNA binding"/>
    <property type="evidence" value="ECO:0007669"/>
    <property type="project" value="TreeGrafter"/>
</dbReference>
<reference evidence="9" key="1">
    <citation type="submission" date="2016-11" db="UniProtKB">
        <authorList>
            <consortium name="WormBaseParasite"/>
        </authorList>
    </citation>
    <scope>IDENTIFICATION</scope>
</reference>
<evidence type="ECO:0000256" key="4">
    <source>
        <dbReference type="ARBA" id="ARBA00023159"/>
    </source>
</evidence>
<dbReference type="InterPro" id="IPR006561">
    <property type="entry name" value="DZF_dom"/>
</dbReference>
<dbReference type="Gene3D" id="3.30.460.10">
    <property type="entry name" value="Beta Polymerase, domain 2"/>
    <property type="match status" value="1"/>
</dbReference>
<dbReference type="GO" id="GO:0071013">
    <property type="term" value="C:catalytic step 2 spliceosome"/>
    <property type="evidence" value="ECO:0007669"/>
    <property type="project" value="TreeGrafter"/>
</dbReference>
<dbReference type="GO" id="GO:0045893">
    <property type="term" value="P:positive regulation of DNA-templated transcription"/>
    <property type="evidence" value="ECO:0007669"/>
    <property type="project" value="TreeGrafter"/>
</dbReference>
<dbReference type="SMART" id="SM00572">
    <property type="entry name" value="DZF"/>
    <property type="match status" value="1"/>
</dbReference>
<dbReference type="Proteomes" id="UP000095282">
    <property type="component" value="Unplaced"/>
</dbReference>
<dbReference type="eggNOG" id="KOG3793">
    <property type="taxonomic scope" value="Eukaryota"/>
</dbReference>
<evidence type="ECO:0000256" key="5">
    <source>
        <dbReference type="ARBA" id="ARBA00023163"/>
    </source>
</evidence>
<dbReference type="Gene3D" id="1.10.1410.40">
    <property type="match status" value="1"/>
</dbReference>
<dbReference type="PROSITE" id="PS50152">
    <property type="entry name" value="25A_SYNTH_3"/>
    <property type="match status" value="1"/>
</dbReference>
<proteinExistence type="predicted"/>
<evidence type="ECO:0000256" key="2">
    <source>
        <dbReference type="ARBA" id="ARBA00023015"/>
    </source>
</evidence>
<dbReference type="GO" id="GO:0003677">
    <property type="term" value="F:DNA binding"/>
    <property type="evidence" value="ECO:0007669"/>
    <property type="project" value="UniProtKB-KW"/>
</dbReference>
<keyword evidence="5" id="KW-0804">Transcription</keyword>
<organism evidence="8 9">
    <name type="scientific">Caenorhabditis tropicalis</name>
    <dbReference type="NCBI Taxonomy" id="1561998"/>
    <lineage>
        <taxon>Eukaryota</taxon>
        <taxon>Metazoa</taxon>
        <taxon>Ecdysozoa</taxon>
        <taxon>Nematoda</taxon>
        <taxon>Chromadorea</taxon>
        <taxon>Rhabditida</taxon>
        <taxon>Rhabditina</taxon>
        <taxon>Rhabditomorpha</taxon>
        <taxon>Rhabditoidea</taxon>
        <taxon>Rhabditidae</taxon>
        <taxon>Peloderinae</taxon>
        <taxon>Caenorhabditis</taxon>
    </lineage>
</organism>
<sequence length="394" mass="44487">MNFLSGYESQMVHANRPNFRRGGPRGMNPMNMGMREMNFFPVPVPLVRTVYDYTLDSTNLEGTKNSTNDPKFDKEIIERAANLTPSVEVRTRIHQYAQKVMAALEKEKNEQTLSEVGVSRIQHVGSFVTDTTTHSSDKSDIVVELSKLPSYETVGELGQKIVENMKIADPKETGEPLQMPYGCLITSHNCRVRVLVTISVQDSSRLEPGLHLDEKPLMLNCFAVRHVQWFHGMSQNMSQEFVKEYQSLVRVLKDVRSRYICLKPMSVWTLQYLAFYCLNYGPNRTKVSLGTAFRRFFEIIAAGILLPKAPIIIDPTSQNHRIGFDLTLPEMDTLCMGAQTLVRTFATGDEGYRTILGTHGTPADLTVINLTWKGIEIGPSLEAYKEGCMDRFSS</sequence>
<dbReference type="WBParaSite" id="Csp11.Scaffold630.g19866.t1">
    <property type="protein sequence ID" value="Csp11.Scaffold630.g19866.t1"/>
    <property type="gene ID" value="Csp11.Scaffold630.g19866"/>
</dbReference>
<evidence type="ECO:0000256" key="6">
    <source>
        <dbReference type="ARBA" id="ARBA00023242"/>
    </source>
</evidence>
<dbReference type="Pfam" id="PF20965">
    <property type="entry name" value="DZF_C"/>
    <property type="match status" value="1"/>
</dbReference>
<keyword evidence="8" id="KW-1185">Reference proteome</keyword>
<comment type="subcellular location">
    <subcellularLocation>
        <location evidence="1">Nucleus</location>
    </subcellularLocation>
</comment>
<dbReference type="InterPro" id="IPR052134">
    <property type="entry name" value="ILF2"/>
</dbReference>
<dbReference type="InterPro" id="IPR043519">
    <property type="entry name" value="NT_sf"/>
</dbReference>
<keyword evidence="2" id="KW-0805">Transcription regulation</keyword>
<keyword evidence="4" id="KW-0010">Activator</keyword>
<evidence type="ECO:0000256" key="3">
    <source>
        <dbReference type="ARBA" id="ARBA00023125"/>
    </source>
</evidence>
<evidence type="ECO:0000259" key="7">
    <source>
        <dbReference type="PROSITE" id="PS51703"/>
    </source>
</evidence>
<feature type="domain" description="DZF" evidence="7">
    <location>
        <begin position="48"/>
        <end position="394"/>
    </location>
</feature>
<dbReference type="Pfam" id="PF07528">
    <property type="entry name" value="DZF_N"/>
    <property type="match status" value="1"/>
</dbReference>
<protein>
    <submittedName>
        <fullName evidence="9">DZF domain-containing protein</fullName>
    </submittedName>
</protein>
<dbReference type="SUPFAM" id="SSF81301">
    <property type="entry name" value="Nucleotidyltransferase"/>
    <property type="match status" value="1"/>
</dbReference>
<accession>A0A1I7UVV5</accession>
<keyword evidence="3" id="KW-0238">DNA-binding</keyword>
<dbReference type="STRING" id="1561998.A0A1I7UVV5"/>